<evidence type="ECO:0000313" key="2">
    <source>
        <dbReference type="EMBL" id="KAK7708875.1"/>
    </source>
</evidence>
<gene>
    <name evidence="2" type="ORF">SLS63_013356</name>
</gene>
<keyword evidence="3" id="KW-1185">Reference proteome</keyword>
<reference evidence="2 3" key="1">
    <citation type="submission" date="2024-02" db="EMBL/GenBank/DDBJ databases">
        <title>De novo assembly and annotation of 12 fungi associated with fruit tree decline syndrome in Ontario, Canada.</title>
        <authorList>
            <person name="Sulman M."/>
            <person name="Ellouze W."/>
            <person name="Ilyukhin E."/>
        </authorList>
    </citation>
    <scope>NUCLEOTIDE SEQUENCE [LARGE SCALE GENOMIC DNA]</scope>
    <source>
        <strain evidence="2 3">M169</strain>
    </source>
</reference>
<accession>A0ABR1NNQ7</accession>
<evidence type="ECO:0000313" key="3">
    <source>
        <dbReference type="Proteomes" id="UP001430848"/>
    </source>
</evidence>
<sequence length="175" mass="18220">MGILSSTETPPSPAASEGVGPKAKSVIAAINQAGIKSSNADRAAKTITANNIANFFPVVVSSITAAAMQLMTCTELLSGMSPDFSAAEQNEIYDAFKGYAQIHGQFIASVVDKHGIVGSFPGCMFIGSCFLANKTCVGAFTFRVVALLPTRADDAKSQQEALDRSLDHAVDVFGP</sequence>
<organism evidence="2 3">
    <name type="scientific">Diaporthe eres</name>
    <name type="common">Phomopsis oblonga</name>
    <dbReference type="NCBI Taxonomy" id="83184"/>
    <lineage>
        <taxon>Eukaryota</taxon>
        <taxon>Fungi</taxon>
        <taxon>Dikarya</taxon>
        <taxon>Ascomycota</taxon>
        <taxon>Pezizomycotina</taxon>
        <taxon>Sordariomycetes</taxon>
        <taxon>Sordariomycetidae</taxon>
        <taxon>Diaporthales</taxon>
        <taxon>Diaporthaceae</taxon>
        <taxon>Diaporthe</taxon>
        <taxon>Diaporthe eres species complex</taxon>
    </lineage>
</organism>
<feature type="compositionally biased region" description="Low complexity" evidence="1">
    <location>
        <begin position="1"/>
        <end position="17"/>
    </location>
</feature>
<feature type="region of interest" description="Disordered" evidence="1">
    <location>
        <begin position="1"/>
        <end position="20"/>
    </location>
</feature>
<protein>
    <submittedName>
        <fullName evidence="2">Uncharacterized protein</fullName>
    </submittedName>
</protein>
<comment type="caution">
    <text evidence="2">The sequence shown here is derived from an EMBL/GenBank/DDBJ whole genome shotgun (WGS) entry which is preliminary data.</text>
</comment>
<dbReference type="Proteomes" id="UP001430848">
    <property type="component" value="Unassembled WGS sequence"/>
</dbReference>
<name>A0ABR1NNQ7_DIAER</name>
<evidence type="ECO:0000256" key="1">
    <source>
        <dbReference type="SAM" id="MobiDB-lite"/>
    </source>
</evidence>
<dbReference type="EMBL" id="JAKNSF020000176">
    <property type="protein sequence ID" value="KAK7708875.1"/>
    <property type="molecule type" value="Genomic_DNA"/>
</dbReference>
<proteinExistence type="predicted"/>